<dbReference type="PANTHER" id="PTHR43133">
    <property type="entry name" value="RNA POLYMERASE ECF-TYPE SIGMA FACTO"/>
    <property type="match status" value="1"/>
</dbReference>
<evidence type="ECO:0000259" key="7">
    <source>
        <dbReference type="SMART" id="SM00421"/>
    </source>
</evidence>
<keyword evidence="4" id="KW-0731">Sigma factor</keyword>
<keyword evidence="5" id="KW-0804">Transcription</keyword>
<sequence length="194" mass="22580">MQNLSSDLIVSFRNGSTQAFTKIYNYYYRQVFYFAKRMLNSGPDAEDVVAEIFIKIWHKREDFETLHNVKAFLFIATRNACLNLLRSSGTRSVAQRELAYLADEEDSILHHEITVELLSRVYHDIEQLPPKRRRIVKLILKGFSDKQIAEQLNITAKTVRNQKANAIQLLRAAFIHRASYSLAAIGMLYHFLKR</sequence>
<dbReference type="InterPro" id="IPR016032">
    <property type="entry name" value="Sig_transdc_resp-reg_C-effctor"/>
</dbReference>
<evidence type="ECO:0000313" key="8">
    <source>
        <dbReference type="EMBL" id="WEK35459.1"/>
    </source>
</evidence>
<dbReference type="NCBIfam" id="TIGR02985">
    <property type="entry name" value="Sig70_bacteroi1"/>
    <property type="match status" value="1"/>
</dbReference>
<proteinExistence type="inferred from homology"/>
<comment type="similarity">
    <text evidence="1">Belongs to the sigma-70 factor family.</text>
</comment>
<evidence type="ECO:0000256" key="2">
    <source>
        <dbReference type="ARBA" id="ARBA00021245"/>
    </source>
</evidence>
<name>A0AAJ5WSS3_9BACT</name>
<keyword evidence="3" id="KW-0805">Transcription regulation</keyword>
<dbReference type="InterPro" id="IPR014284">
    <property type="entry name" value="RNA_pol_sigma-70_dom"/>
</dbReference>
<dbReference type="PANTHER" id="PTHR43133:SF46">
    <property type="entry name" value="RNA POLYMERASE SIGMA-70 FACTOR ECF SUBFAMILY"/>
    <property type="match status" value="1"/>
</dbReference>
<dbReference type="PRINTS" id="PR00038">
    <property type="entry name" value="HTHLUXR"/>
</dbReference>
<reference evidence="8" key="1">
    <citation type="submission" date="2023-03" db="EMBL/GenBank/DDBJ databases">
        <title>Andean soil-derived lignocellulolytic bacterial consortium as a source of novel taxa and putative plastic-active enzymes.</title>
        <authorList>
            <person name="Diaz-Garcia L."/>
            <person name="Chuvochina M."/>
            <person name="Feuerriegel G."/>
            <person name="Bunk B."/>
            <person name="Sproer C."/>
            <person name="Streit W.R."/>
            <person name="Rodriguez L.M."/>
            <person name="Overmann J."/>
            <person name="Jimenez D.J."/>
        </authorList>
    </citation>
    <scope>NUCLEOTIDE SEQUENCE</scope>
    <source>
        <strain evidence="8">MAG 7</strain>
    </source>
</reference>
<dbReference type="GO" id="GO:0006352">
    <property type="term" value="P:DNA-templated transcription initiation"/>
    <property type="evidence" value="ECO:0007669"/>
    <property type="project" value="InterPro"/>
</dbReference>
<protein>
    <recommendedName>
        <fullName evidence="2">RNA polymerase sigma factor SigS</fullName>
    </recommendedName>
</protein>
<dbReference type="SUPFAM" id="SSF88946">
    <property type="entry name" value="Sigma2 domain of RNA polymerase sigma factors"/>
    <property type="match status" value="1"/>
</dbReference>
<dbReference type="InterPro" id="IPR007627">
    <property type="entry name" value="RNA_pol_sigma70_r2"/>
</dbReference>
<evidence type="ECO:0000256" key="5">
    <source>
        <dbReference type="ARBA" id="ARBA00023163"/>
    </source>
</evidence>
<dbReference type="InterPro" id="IPR013325">
    <property type="entry name" value="RNA_pol_sigma_r2"/>
</dbReference>
<dbReference type="EMBL" id="CP119311">
    <property type="protein sequence ID" value="WEK35459.1"/>
    <property type="molecule type" value="Genomic_DNA"/>
</dbReference>
<dbReference type="InterPro" id="IPR014327">
    <property type="entry name" value="RNA_pol_sigma70_bacteroid"/>
</dbReference>
<comment type="function">
    <text evidence="6">Sigma factors are initiation factors that promote the attachment of RNA polymerase to specific initiation sites and are then released. Sigma-S contributes to the protection against external stress, thus playing a role in cellular fitness and survival.</text>
</comment>
<dbReference type="InterPro" id="IPR000792">
    <property type="entry name" value="Tscrpt_reg_LuxR_C"/>
</dbReference>
<dbReference type="InterPro" id="IPR039425">
    <property type="entry name" value="RNA_pol_sigma-70-like"/>
</dbReference>
<dbReference type="GO" id="GO:0016987">
    <property type="term" value="F:sigma factor activity"/>
    <property type="evidence" value="ECO:0007669"/>
    <property type="project" value="UniProtKB-KW"/>
</dbReference>
<evidence type="ECO:0000256" key="6">
    <source>
        <dbReference type="ARBA" id="ARBA00024701"/>
    </source>
</evidence>
<dbReference type="GO" id="GO:0003677">
    <property type="term" value="F:DNA binding"/>
    <property type="evidence" value="ECO:0007669"/>
    <property type="project" value="InterPro"/>
</dbReference>
<feature type="domain" description="HTH luxR-type" evidence="7">
    <location>
        <begin position="125"/>
        <end position="178"/>
    </location>
</feature>
<evidence type="ECO:0000256" key="4">
    <source>
        <dbReference type="ARBA" id="ARBA00023082"/>
    </source>
</evidence>
<dbReference type="SMART" id="SM00421">
    <property type="entry name" value="HTH_LUXR"/>
    <property type="match status" value="1"/>
</dbReference>
<gene>
    <name evidence="8" type="ORF">P0Y53_23450</name>
</gene>
<dbReference type="InterPro" id="IPR013249">
    <property type="entry name" value="RNA_pol_sigma70_r4_t2"/>
</dbReference>
<dbReference type="AlphaFoldDB" id="A0AAJ5WSS3"/>
<accession>A0AAJ5WSS3</accession>
<evidence type="ECO:0000313" key="9">
    <source>
        <dbReference type="Proteomes" id="UP001220610"/>
    </source>
</evidence>
<evidence type="ECO:0000256" key="1">
    <source>
        <dbReference type="ARBA" id="ARBA00007788"/>
    </source>
</evidence>
<dbReference type="Gene3D" id="1.10.1740.10">
    <property type="match status" value="1"/>
</dbReference>
<dbReference type="Pfam" id="PF08281">
    <property type="entry name" value="Sigma70_r4_2"/>
    <property type="match status" value="1"/>
</dbReference>
<dbReference type="Pfam" id="PF04542">
    <property type="entry name" value="Sigma70_r2"/>
    <property type="match status" value="1"/>
</dbReference>
<organism evidence="8 9">
    <name type="scientific">Candidatus Pseudobacter hemicellulosilyticus</name>
    <dbReference type="NCBI Taxonomy" id="3121375"/>
    <lineage>
        <taxon>Bacteria</taxon>
        <taxon>Pseudomonadati</taxon>
        <taxon>Bacteroidota</taxon>
        <taxon>Chitinophagia</taxon>
        <taxon>Chitinophagales</taxon>
        <taxon>Chitinophagaceae</taxon>
        <taxon>Pseudobacter</taxon>
    </lineage>
</organism>
<dbReference type="NCBIfam" id="TIGR02937">
    <property type="entry name" value="sigma70-ECF"/>
    <property type="match status" value="1"/>
</dbReference>
<dbReference type="SUPFAM" id="SSF46894">
    <property type="entry name" value="C-terminal effector domain of the bipartite response regulators"/>
    <property type="match status" value="1"/>
</dbReference>
<dbReference type="Proteomes" id="UP001220610">
    <property type="component" value="Chromosome"/>
</dbReference>
<evidence type="ECO:0000256" key="3">
    <source>
        <dbReference type="ARBA" id="ARBA00023015"/>
    </source>
</evidence>
<dbReference type="InterPro" id="IPR036388">
    <property type="entry name" value="WH-like_DNA-bd_sf"/>
</dbReference>
<dbReference type="Gene3D" id="1.10.10.10">
    <property type="entry name" value="Winged helix-like DNA-binding domain superfamily/Winged helix DNA-binding domain"/>
    <property type="match status" value="1"/>
</dbReference>